<reference evidence="2" key="2">
    <citation type="submission" date="2016-06" db="EMBL/GenBank/DDBJ databases">
        <title>The genome of a short-lived fish provides insights into sex chromosome evolution and the genetic control of aging.</title>
        <authorList>
            <person name="Reichwald K."/>
            <person name="Felder M."/>
            <person name="Petzold A."/>
            <person name="Koch P."/>
            <person name="Groth M."/>
            <person name="Platzer M."/>
        </authorList>
    </citation>
    <scope>NUCLEOTIDE SEQUENCE</scope>
    <source>
        <tissue evidence="2">Brain</tissue>
    </source>
</reference>
<name>A0A1A8CV30_NOTKA</name>
<dbReference type="AlphaFoldDB" id="A0A1A8CV30"/>
<gene>
    <name evidence="2" type="primary">Nfu_g_1_008984</name>
</gene>
<sequence length="183" mass="20909">MATAKKLAEELEEIKQSLNFLSEEISKVAKQQANLMGLMEELQELKASIKQKDQKIERMEQRIDDLEQNARANDILITGLATKHRSYARATAGYQEGEEAPPEELHTLEEQVVQFFSVKKINLNKGQISACYTVPRKDNRNKSSIVVQLVNRKQKIDILSQSRKLKGSGVYVNKHLTKKQMLK</sequence>
<feature type="coiled-coil region" evidence="1">
    <location>
        <begin position="4"/>
        <end position="76"/>
    </location>
</feature>
<organism evidence="2">
    <name type="scientific">Nothobranchius kadleci</name>
    <name type="common">African annual killifish</name>
    <dbReference type="NCBI Taxonomy" id="1051664"/>
    <lineage>
        <taxon>Eukaryota</taxon>
        <taxon>Metazoa</taxon>
        <taxon>Chordata</taxon>
        <taxon>Craniata</taxon>
        <taxon>Vertebrata</taxon>
        <taxon>Euteleostomi</taxon>
        <taxon>Actinopterygii</taxon>
        <taxon>Neopterygii</taxon>
        <taxon>Teleostei</taxon>
        <taxon>Neoteleostei</taxon>
        <taxon>Acanthomorphata</taxon>
        <taxon>Ovalentaria</taxon>
        <taxon>Atherinomorphae</taxon>
        <taxon>Cyprinodontiformes</taxon>
        <taxon>Nothobranchiidae</taxon>
        <taxon>Nothobranchius</taxon>
    </lineage>
</organism>
<keyword evidence="1" id="KW-0175">Coiled coil</keyword>
<reference evidence="2" key="1">
    <citation type="submission" date="2016-05" db="EMBL/GenBank/DDBJ databases">
        <authorList>
            <person name="Lavstsen T."/>
            <person name="Jespersen J.S."/>
        </authorList>
    </citation>
    <scope>NUCLEOTIDE SEQUENCE</scope>
    <source>
        <tissue evidence="2">Brain</tissue>
    </source>
</reference>
<accession>A0A1A8CV30</accession>
<dbReference type="EMBL" id="HADZ01018719">
    <property type="protein sequence ID" value="SBP82660.1"/>
    <property type="molecule type" value="Transcribed_RNA"/>
</dbReference>
<protein>
    <submittedName>
        <fullName evidence="2">Uncharacterized protein</fullName>
    </submittedName>
</protein>
<evidence type="ECO:0000313" key="2">
    <source>
        <dbReference type="EMBL" id="SBP82660.1"/>
    </source>
</evidence>
<proteinExistence type="predicted"/>
<evidence type="ECO:0000256" key="1">
    <source>
        <dbReference type="SAM" id="Coils"/>
    </source>
</evidence>